<feature type="region of interest" description="Disordered" evidence="6">
    <location>
        <begin position="130"/>
        <end position="185"/>
    </location>
</feature>
<organism evidence="7 8">
    <name type="scientific">Schizothecium vesticola</name>
    <dbReference type="NCBI Taxonomy" id="314040"/>
    <lineage>
        <taxon>Eukaryota</taxon>
        <taxon>Fungi</taxon>
        <taxon>Dikarya</taxon>
        <taxon>Ascomycota</taxon>
        <taxon>Pezizomycotina</taxon>
        <taxon>Sordariomycetes</taxon>
        <taxon>Sordariomycetidae</taxon>
        <taxon>Sordariales</taxon>
        <taxon>Schizotheciaceae</taxon>
        <taxon>Schizothecium</taxon>
    </lineage>
</organism>
<sequence>MSTPRTKRQFAGAASDPAQRRITSFFPNNPTGTTTSSSAFAARGPLNAPILPAKIQSDLVNVGMRVRKALAERGQKLPDPAFHLWNDDAPASSLDKPLPASSTTYTTTGGELAPYSGIHKVGGLSVQPGFPVPSSQESTASTSEAMAVSAAATGNRKRIFDEEDDGASDGPTPPHAGPWRRREEWIESEISPRSVAPAGWGNARIMAVPRRSGRSDKAQAARTAAGAAQLGQENMVVDDFDEAPFLALEDEEGRMDM</sequence>
<gene>
    <name evidence="7" type="ORF">B0T18DRAFT_406042</name>
</gene>
<dbReference type="EMBL" id="JAUKUD010000003">
    <property type="protein sequence ID" value="KAK0749209.1"/>
    <property type="molecule type" value="Genomic_DNA"/>
</dbReference>
<dbReference type="PANTHER" id="PTHR28081:SF1">
    <property type="entry name" value="DAMAGE-REGULATED IMPORT FACILITATOR 1"/>
    <property type="match status" value="1"/>
</dbReference>
<evidence type="ECO:0000313" key="7">
    <source>
        <dbReference type="EMBL" id="KAK0749209.1"/>
    </source>
</evidence>
<dbReference type="PANTHER" id="PTHR28081">
    <property type="entry name" value="DAMAGE-REGULATED IMPORT FACILITATOR 1-RELATED"/>
    <property type="match status" value="1"/>
</dbReference>
<comment type="subcellular location">
    <subcellularLocation>
        <location evidence="2">Cytoplasm</location>
    </subcellularLocation>
    <subcellularLocation>
        <location evidence="1">Nucleus</location>
    </subcellularLocation>
</comment>
<dbReference type="GO" id="GO:0005737">
    <property type="term" value="C:cytoplasm"/>
    <property type="evidence" value="ECO:0007669"/>
    <property type="project" value="UniProtKB-SubCell"/>
</dbReference>
<accession>A0AA40F121</accession>
<evidence type="ECO:0000256" key="6">
    <source>
        <dbReference type="SAM" id="MobiDB-lite"/>
    </source>
</evidence>
<evidence type="ECO:0000256" key="2">
    <source>
        <dbReference type="ARBA" id="ARBA00004496"/>
    </source>
</evidence>
<evidence type="ECO:0000256" key="1">
    <source>
        <dbReference type="ARBA" id="ARBA00004123"/>
    </source>
</evidence>
<proteinExistence type="inferred from homology"/>
<dbReference type="GO" id="GO:1990846">
    <property type="term" value="F:ribonucleoside-diphosphate reductase inhibitor activity"/>
    <property type="evidence" value="ECO:0007669"/>
    <property type="project" value="TreeGrafter"/>
</dbReference>
<dbReference type="GO" id="GO:0005634">
    <property type="term" value="C:nucleus"/>
    <property type="evidence" value="ECO:0007669"/>
    <property type="project" value="UniProtKB-SubCell"/>
</dbReference>
<feature type="compositionally biased region" description="Low complexity" evidence="6">
    <location>
        <begin position="134"/>
        <end position="153"/>
    </location>
</feature>
<dbReference type="Pfam" id="PF08591">
    <property type="entry name" value="RNR_inhib"/>
    <property type="match status" value="1"/>
</dbReference>
<feature type="compositionally biased region" description="Low complexity" evidence="6">
    <location>
        <begin position="23"/>
        <end position="40"/>
    </location>
</feature>
<evidence type="ECO:0000256" key="4">
    <source>
        <dbReference type="ARBA" id="ARBA00022490"/>
    </source>
</evidence>
<dbReference type="AlphaFoldDB" id="A0AA40F121"/>
<evidence type="ECO:0000256" key="5">
    <source>
        <dbReference type="ARBA" id="ARBA00023242"/>
    </source>
</evidence>
<feature type="region of interest" description="Disordered" evidence="6">
    <location>
        <begin position="1"/>
        <end position="40"/>
    </location>
</feature>
<keyword evidence="8" id="KW-1185">Reference proteome</keyword>
<dbReference type="InterPro" id="IPR013900">
    <property type="entry name" value="RNR_inhibitor"/>
</dbReference>
<protein>
    <submittedName>
        <fullName evidence="7">Uncharacterized protein</fullName>
    </submittedName>
</protein>
<comment type="caution">
    <text evidence="7">The sequence shown here is derived from an EMBL/GenBank/DDBJ whole genome shotgun (WGS) entry which is preliminary data.</text>
</comment>
<evidence type="ECO:0000313" key="8">
    <source>
        <dbReference type="Proteomes" id="UP001172155"/>
    </source>
</evidence>
<comment type="similarity">
    <text evidence="3">Belongs to the DIF1/spd1 family.</text>
</comment>
<dbReference type="GO" id="GO:0008104">
    <property type="term" value="P:intracellular protein localization"/>
    <property type="evidence" value="ECO:0007669"/>
    <property type="project" value="TreeGrafter"/>
</dbReference>
<reference evidence="7" key="1">
    <citation type="submission" date="2023-06" db="EMBL/GenBank/DDBJ databases">
        <title>Genome-scale phylogeny and comparative genomics of the fungal order Sordariales.</title>
        <authorList>
            <consortium name="Lawrence Berkeley National Laboratory"/>
            <person name="Hensen N."/>
            <person name="Bonometti L."/>
            <person name="Westerberg I."/>
            <person name="Brannstrom I.O."/>
            <person name="Guillou S."/>
            <person name="Cros-Aarteil S."/>
            <person name="Calhoun S."/>
            <person name="Haridas S."/>
            <person name="Kuo A."/>
            <person name="Mondo S."/>
            <person name="Pangilinan J."/>
            <person name="Riley R."/>
            <person name="LaButti K."/>
            <person name="Andreopoulos B."/>
            <person name="Lipzen A."/>
            <person name="Chen C."/>
            <person name="Yanf M."/>
            <person name="Daum C."/>
            <person name="Ng V."/>
            <person name="Clum A."/>
            <person name="Steindorff A."/>
            <person name="Ohm R."/>
            <person name="Martin F."/>
            <person name="Silar P."/>
            <person name="Natvig D."/>
            <person name="Lalanne C."/>
            <person name="Gautier V."/>
            <person name="Ament-velasquez S.L."/>
            <person name="Kruys A."/>
            <person name="Hutchinson M.I."/>
            <person name="Powell A.J."/>
            <person name="Barry K."/>
            <person name="Miller A.N."/>
            <person name="Grigoriev I.V."/>
            <person name="Debuchy R."/>
            <person name="Gladieux P."/>
            <person name="Thoren M.H."/>
            <person name="Johannesson H."/>
        </authorList>
    </citation>
    <scope>NUCLEOTIDE SEQUENCE</scope>
    <source>
        <strain evidence="7">SMH3187-1</strain>
    </source>
</reference>
<keyword evidence="4" id="KW-0963">Cytoplasm</keyword>
<name>A0AA40F121_9PEZI</name>
<keyword evidence="5" id="KW-0539">Nucleus</keyword>
<dbReference type="Proteomes" id="UP001172155">
    <property type="component" value="Unassembled WGS sequence"/>
</dbReference>
<evidence type="ECO:0000256" key="3">
    <source>
        <dbReference type="ARBA" id="ARBA00005459"/>
    </source>
</evidence>